<feature type="domain" description="Bacteriophage Mu Gp45 N-terminal" evidence="2">
    <location>
        <begin position="20"/>
        <end position="61"/>
    </location>
</feature>
<dbReference type="Proteomes" id="UP000193335">
    <property type="component" value="Unassembled WGS sequence"/>
</dbReference>
<proteinExistence type="predicted"/>
<evidence type="ECO:0000256" key="1">
    <source>
        <dbReference type="SAM" id="MobiDB-lite"/>
    </source>
</evidence>
<gene>
    <name evidence="3" type="ORF">BSZ19_21930</name>
</gene>
<evidence type="ECO:0000313" key="3">
    <source>
        <dbReference type="EMBL" id="OSJ31547.1"/>
    </source>
</evidence>
<feature type="region of interest" description="Disordered" evidence="1">
    <location>
        <begin position="53"/>
        <end position="80"/>
    </location>
</feature>
<sequence length="305" mass="34137">MHRNSLTDMAGRAMHHVVRLTMNKANDNPMMQELSFDGMVKEGRKIVERLQSFGMTSMPMPRDDQQGGGGGGGGESNIKGPAAEGIAVFLGGMRNHPVIIGMDDRRHRPMGLKAGESAQYDHQGQMTLIRKNGMFMLSLDDEGEGQQPGAVMLRDAEGRATGKSEKQERIVSLRHVTKKKQDREKGGSPQKNLQTWIDADWDYFRASPDERAEKARAPNHEDYKHEGEEVNTEVRSTKNKIEIFDKDQVVAVYDRQSGQWTFTAKKMTINCSDTMKIDVKNQLDIKGHPIVFNDGGPTAEPFRIP</sequence>
<dbReference type="InterPro" id="IPR053861">
    <property type="entry name" value="Phage_Mu_Gp45_N"/>
</dbReference>
<comment type="caution">
    <text evidence="3">The sequence shown here is derived from an EMBL/GenBank/DDBJ whole genome shotgun (WGS) entry which is preliminary data.</text>
</comment>
<evidence type="ECO:0000259" key="2">
    <source>
        <dbReference type="Pfam" id="PF06890"/>
    </source>
</evidence>
<organism evidence="3 4">
    <name type="scientific">Bradyrhizobium japonicum</name>
    <dbReference type="NCBI Taxonomy" id="375"/>
    <lineage>
        <taxon>Bacteria</taxon>
        <taxon>Pseudomonadati</taxon>
        <taxon>Pseudomonadota</taxon>
        <taxon>Alphaproteobacteria</taxon>
        <taxon>Hyphomicrobiales</taxon>
        <taxon>Nitrobacteraceae</taxon>
        <taxon>Bradyrhizobium</taxon>
    </lineage>
</organism>
<dbReference type="RefSeq" id="WP_085401651.1">
    <property type="nucleotide sequence ID" value="NZ_NAFL01000255.1"/>
</dbReference>
<name>A0A1Y2JM46_BRAJP</name>
<dbReference type="Pfam" id="PF06890">
    <property type="entry name" value="Phage_Mu_Gp45"/>
    <property type="match status" value="1"/>
</dbReference>
<protein>
    <recommendedName>
        <fullName evidence="2">Bacteriophage Mu Gp45 N-terminal domain-containing protein</fullName>
    </recommendedName>
</protein>
<feature type="compositionally biased region" description="Gly residues" evidence="1">
    <location>
        <begin position="66"/>
        <end position="75"/>
    </location>
</feature>
<accession>A0A1Y2JM46</accession>
<reference evidence="3 4" key="1">
    <citation type="submission" date="2017-03" db="EMBL/GenBank/DDBJ databases">
        <title>Whole genome sequences of fourteen strains of Bradyrhizobium canariense and one strain of Bradyrhizobium japonicum isolated from Lupinus (Papilionoideae: Genisteae) species in Algeria.</title>
        <authorList>
            <person name="Crovadore J."/>
            <person name="Chekireb D."/>
            <person name="Brachmann A."/>
            <person name="Chablais R."/>
            <person name="Cochard B."/>
            <person name="Lefort F."/>
        </authorList>
    </citation>
    <scope>NUCLEOTIDE SEQUENCE [LARGE SCALE GENOMIC DNA]</scope>
    <source>
        <strain evidence="3 4">UBMA197</strain>
    </source>
</reference>
<dbReference type="AlphaFoldDB" id="A0A1Y2JM46"/>
<dbReference type="EMBL" id="NAFL01000255">
    <property type="protein sequence ID" value="OSJ31547.1"/>
    <property type="molecule type" value="Genomic_DNA"/>
</dbReference>
<evidence type="ECO:0000313" key="4">
    <source>
        <dbReference type="Proteomes" id="UP000193335"/>
    </source>
</evidence>